<evidence type="ECO:0000313" key="2">
    <source>
        <dbReference type="EMBL" id="CAF4171295.1"/>
    </source>
</evidence>
<protein>
    <submittedName>
        <fullName evidence="1">Uncharacterized protein</fullName>
    </submittedName>
</protein>
<dbReference type="Proteomes" id="UP000663845">
    <property type="component" value="Unassembled WGS sequence"/>
</dbReference>
<dbReference type="Proteomes" id="UP000663844">
    <property type="component" value="Unassembled WGS sequence"/>
</dbReference>
<evidence type="ECO:0000313" key="1">
    <source>
        <dbReference type="EMBL" id="CAF0755646.1"/>
    </source>
</evidence>
<accession>A0A813PKZ0</accession>
<dbReference type="EMBL" id="CAJOAZ010007817">
    <property type="protein sequence ID" value="CAF4171295.1"/>
    <property type="molecule type" value="Genomic_DNA"/>
</dbReference>
<dbReference type="AlphaFoldDB" id="A0A813PKZ0"/>
<comment type="caution">
    <text evidence="1">The sequence shown here is derived from an EMBL/GenBank/DDBJ whole genome shotgun (WGS) entry which is preliminary data.</text>
</comment>
<name>A0A813PKZ0_9BILA</name>
<organism evidence="1 3">
    <name type="scientific">Adineta steineri</name>
    <dbReference type="NCBI Taxonomy" id="433720"/>
    <lineage>
        <taxon>Eukaryota</taxon>
        <taxon>Metazoa</taxon>
        <taxon>Spiralia</taxon>
        <taxon>Gnathifera</taxon>
        <taxon>Rotifera</taxon>
        <taxon>Eurotatoria</taxon>
        <taxon>Bdelloidea</taxon>
        <taxon>Adinetida</taxon>
        <taxon>Adinetidae</taxon>
        <taxon>Adineta</taxon>
    </lineage>
</organism>
<proteinExistence type="predicted"/>
<dbReference type="EMBL" id="CAJNOG010000014">
    <property type="protein sequence ID" value="CAF0755646.1"/>
    <property type="molecule type" value="Genomic_DNA"/>
</dbReference>
<reference evidence="1" key="1">
    <citation type="submission" date="2021-02" db="EMBL/GenBank/DDBJ databases">
        <authorList>
            <person name="Nowell W R."/>
        </authorList>
    </citation>
    <scope>NUCLEOTIDE SEQUENCE</scope>
</reference>
<sequence>MINKYSTQTNNYQDERLHIIRSIVDELYQINNQEILLNDEQKEKRVRFTRKQEIDKIECDISTNELPSLQCECATQTIDMTYNELDRNRSTWISSKIMGSNQSLYSCGNNEILSPLSTAHQLILPSKAKHYDICQEHLLENDYMLFNSESNTCNSSFKSNRKLSNETNNKFYTSLKRKLSNNSCCSTVKYNSFNQDKLFEELHLSKHSLQSMYNDGLFYIHDLTFIFLKNMSEFNQILITRYHLSKEQANLFVQVMNKWWEKYRTEFIEIDKQLLHNNIIK</sequence>
<evidence type="ECO:0000313" key="3">
    <source>
        <dbReference type="Proteomes" id="UP000663845"/>
    </source>
</evidence>
<gene>
    <name evidence="1" type="ORF">JYZ213_LOCUS2755</name>
    <name evidence="2" type="ORF">OXD698_LOCUS39185</name>
</gene>